<dbReference type="InterPro" id="IPR012338">
    <property type="entry name" value="Beta-lactam/transpept-like"/>
</dbReference>
<dbReference type="Gene3D" id="3.40.710.10">
    <property type="entry name" value="DD-peptidase/beta-lactamase superfamily"/>
    <property type="match status" value="1"/>
</dbReference>
<protein>
    <recommendedName>
        <fullName evidence="4">serine-type D-Ala-D-Ala carboxypeptidase</fullName>
        <ecNumber evidence="4">3.4.16.4</ecNumber>
    </recommendedName>
</protein>
<name>A0A285D998_9BACI</name>
<dbReference type="Pfam" id="PF07943">
    <property type="entry name" value="PBP5_C"/>
    <property type="match status" value="1"/>
</dbReference>
<dbReference type="GO" id="GO:0008360">
    <property type="term" value="P:regulation of cell shape"/>
    <property type="evidence" value="ECO:0007669"/>
    <property type="project" value="UniProtKB-KW"/>
</dbReference>
<dbReference type="SUPFAM" id="SSF69189">
    <property type="entry name" value="Penicillin-binding protein associated domain"/>
    <property type="match status" value="1"/>
</dbReference>
<dbReference type="PRINTS" id="PR00725">
    <property type="entry name" value="DADACBPTASE1"/>
</dbReference>
<organism evidence="18 19">
    <name type="scientific">Bacillus oleivorans</name>
    <dbReference type="NCBI Taxonomy" id="1448271"/>
    <lineage>
        <taxon>Bacteria</taxon>
        <taxon>Bacillati</taxon>
        <taxon>Bacillota</taxon>
        <taxon>Bacilli</taxon>
        <taxon>Bacillales</taxon>
        <taxon>Bacillaceae</taxon>
        <taxon>Bacillus</taxon>
    </lineage>
</organism>
<evidence type="ECO:0000256" key="10">
    <source>
        <dbReference type="ARBA" id="ARBA00022984"/>
    </source>
</evidence>
<comment type="function">
    <text evidence="1">Removes C-terminal D-alanyl residues from sugar-peptide cell wall precursors.</text>
</comment>
<dbReference type="EC" id="3.4.16.4" evidence="4"/>
<dbReference type="GO" id="GO:0009252">
    <property type="term" value="P:peptidoglycan biosynthetic process"/>
    <property type="evidence" value="ECO:0007669"/>
    <property type="project" value="UniProtKB-UniPathway"/>
</dbReference>
<evidence type="ECO:0000256" key="13">
    <source>
        <dbReference type="PIRSR" id="PIRSR618044-1"/>
    </source>
</evidence>
<evidence type="ECO:0000313" key="18">
    <source>
        <dbReference type="EMBL" id="SNX75743.1"/>
    </source>
</evidence>
<evidence type="ECO:0000256" key="4">
    <source>
        <dbReference type="ARBA" id="ARBA00012448"/>
    </source>
</evidence>
<dbReference type="PANTHER" id="PTHR21581:SF11">
    <property type="entry name" value="D-ALANYL-D-ALANINE CARBOXYPEPTIDASE DACA"/>
    <property type="match status" value="1"/>
</dbReference>
<keyword evidence="11" id="KW-0961">Cell wall biogenesis/degradation</keyword>
<dbReference type="InterPro" id="IPR037167">
    <property type="entry name" value="Peptidase_S11_C_sf"/>
</dbReference>
<dbReference type="InterPro" id="IPR012907">
    <property type="entry name" value="Peptidase_S11_C"/>
</dbReference>
<comment type="pathway">
    <text evidence="2">Cell wall biogenesis; peptidoglycan biosynthesis.</text>
</comment>
<evidence type="ECO:0000256" key="16">
    <source>
        <dbReference type="SAM" id="SignalP"/>
    </source>
</evidence>
<dbReference type="GO" id="GO:0006508">
    <property type="term" value="P:proteolysis"/>
    <property type="evidence" value="ECO:0007669"/>
    <property type="project" value="UniProtKB-KW"/>
</dbReference>
<dbReference type="Gene3D" id="2.60.410.10">
    <property type="entry name" value="D-Ala-D-Ala carboxypeptidase, C-terminal domain"/>
    <property type="match status" value="1"/>
</dbReference>
<evidence type="ECO:0000256" key="9">
    <source>
        <dbReference type="ARBA" id="ARBA00022960"/>
    </source>
</evidence>
<feature type="signal peptide" evidence="16">
    <location>
        <begin position="1"/>
        <end position="31"/>
    </location>
</feature>
<dbReference type="UniPathway" id="UPA00219"/>
<evidence type="ECO:0000256" key="5">
    <source>
        <dbReference type="ARBA" id="ARBA00022645"/>
    </source>
</evidence>
<accession>A0A285D998</accession>
<evidence type="ECO:0000256" key="12">
    <source>
        <dbReference type="ARBA" id="ARBA00034000"/>
    </source>
</evidence>
<comment type="catalytic activity">
    <reaction evidence="12">
        <text>Preferential cleavage: (Ac)2-L-Lys-D-Ala-|-D-Ala. Also transpeptidation of peptidyl-alanyl moieties that are N-acyl substituents of D-alanine.</text>
        <dbReference type="EC" id="3.4.16.4"/>
    </reaction>
</comment>
<evidence type="ECO:0000256" key="11">
    <source>
        <dbReference type="ARBA" id="ARBA00023316"/>
    </source>
</evidence>
<evidence type="ECO:0000313" key="19">
    <source>
        <dbReference type="Proteomes" id="UP000219546"/>
    </source>
</evidence>
<feature type="binding site" evidence="14">
    <location>
        <position position="252"/>
    </location>
    <ligand>
        <name>substrate</name>
    </ligand>
</feature>
<dbReference type="RefSeq" id="WP_097160806.1">
    <property type="nucleotide sequence ID" value="NZ_JBEPMQ010000021.1"/>
</dbReference>
<proteinExistence type="inferred from homology"/>
<evidence type="ECO:0000256" key="6">
    <source>
        <dbReference type="ARBA" id="ARBA00022670"/>
    </source>
</evidence>
<dbReference type="SUPFAM" id="SSF56601">
    <property type="entry name" value="beta-lactamase/transpeptidase-like"/>
    <property type="match status" value="1"/>
</dbReference>
<evidence type="ECO:0000256" key="15">
    <source>
        <dbReference type="RuleBase" id="RU004016"/>
    </source>
</evidence>
<dbReference type="GO" id="GO:0071555">
    <property type="term" value="P:cell wall organization"/>
    <property type="evidence" value="ECO:0007669"/>
    <property type="project" value="UniProtKB-KW"/>
</dbReference>
<keyword evidence="9" id="KW-0133">Cell shape</keyword>
<evidence type="ECO:0000256" key="8">
    <source>
        <dbReference type="ARBA" id="ARBA00022801"/>
    </source>
</evidence>
<keyword evidence="7 16" id="KW-0732">Signal</keyword>
<dbReference type="InterPro" id="IPR018044">
    <property type="entry name" value="Peptidase_S11"/>
</dbReference>
<keyword evidence="5 18" id="KW-0121">Carboxypeptidase</keyword>
<feature type="chain" id="PRO_5013080516" description="serine-type D-Ala-D-Ala carboxypeptidase" evidence="16">
    <location>
        <begin position="32"/>
        <end position="438"/>
    </location>
</feature>
<dbReference type="PANTHER" id="PTHR21581">
    <property type="entry name" value="D-ALANYL-D-ALANINE CARBOXYPEPTIDASE"/>
    <property type="match status" value="1"/>
</dbReference>
<dbReference type="GO" id="GO:0009002">
    <property type="term" value="F:serine-type D-Ala-D-Ala carboxypeptidase activity"/>
    <property type="evidence" value="ECO:0007669"/>
    <property type="project" value="UniProtKB-EC"/>
</dbReference>
<feature type="active site" description="Proton acceptor" evidence="13">
    <location>
        <position position="67"/>
    </location>
</feature>
<dbReference type="Proteomes" id="UP000219546">
    <property type="component" value="Unassembled WGS sequence"/>
</dbReference>
<evidence type="ECO:0000259" key="17">
    <source>
        <dbReference type="SMART" id="SM00936"/>
    </source>
</evidence>
<feature type="active site" description="Proton acceptor" evidence="13">
    <location>
        <position position="70"/>
    </location>
</feature>
<dbReference type="AlphaFoldDB" id="A0A285D998"/>
<dbReference type="OrthoDB" id="9791132at2"/>
<keyword evidence="8" id="KW-0378">Hydrolase</keyword>
<feature type="domain" description="Peptidase S11 D-Ala-D-Ala carboxypeptidase A C-terminal" evidence="17">
    <location>
        <begin position="302"/>
        <end position="407"/>
    </location>
</feature>
<evidence type="ECO:0000256" key="14">
    <source>
        <dbReference type="PIRSR" id="PIRSR618044-2"/>
    </source>
</evidence>
<dbReference type="InterPro" id="IPR015956">
    <property type="entry name" value="Peniciliin-bd_prot_C_sf"/>
</dbReference>
<evidence type="ECO:0000256" key="1">
    <source>
        <dbReference type="ARBA" id="ARBA00003217"/>
    </source>
</evidence>
<keyword evidence="10" id="KW-0573">Peptidoglycan synthesis</keyword>
<evidence type="ECO:0000256" key="2">
    <source>
        <dbReference type="ARBA" id="ARBA00004752"/>
    </source>
</evidence>
<evidence type="ECO:0000256" key="7">
    <source>
        <dbReference type="ARBA" id="ARBA00022729"/>
    </source>
</evidence>
<keyword evidence="19" id="KW-1185">Reference proteome</keyword>
<dbReference type="SMART" id="SM00936">
    <property type="entry name" value="PBP5_C"/>
    <property type="match status" value="1"/>
</dbReference>
<comment type="similarity">
    <text evidence="3 15">Belongs to the peptidase S11 family.</text>
</comment>
<dbReference type="Pfam" id="PF00768">
    <property type="entry name" value="Peptidase_S11"/>
    <property type="match status" value="1"/>
</dbReference>
<evidence type="ECO:0000256" key="3">
    <source>
        <dbReference type="ARBA" id="ARBA00007164"/>
    </source>
</evidence>
<reference evidence="18 19" key="1">
    <citation type="submission" date="2017-08" db="EMBL/GenBank/DDBJ databases">
        <authorList>
            <person name="de Groot N.N."/>
        </authorList>
    </citation>
    <scope>NUCLEOTIDE SEQUENCE [LARGE SCALE GENOMIC DNA]</scope>
    <source>
        <strain evidence="18 19">JC228</strain>
    </source>
</reference>
<feature type="active site" evidence="13">
    <location>
        <position position="131"/>
    </location>
</feature>
<dbReference type="InterPro" id="IPR001967">
    <property type="entry name" value="Peptidase_S11_N"/>
</dbReference>
<dbReference type="EMBL" id="OAOP01000016">
    <property type="protein sequence ID" value="SNX75743.1"/>
    <property type="molecule type" value="Genomic_DNA"/>
</dbReference>
<sequence length="438" mass="48077">MKRASKITMIFALVWMALFTSIFGVQHTAQAATDPLGLTAEAAILIDGETGKVLYEKNADTALGVASMSKMLTEYIVLEAIHDKKISWEQEVVINEYIHKLSSAPGLSNIGLTQGEAYTVLELYQAMAIHSANAATVALAELISGSETNFVKLMNEKAAELGLENFKFVNSTGLNNSSLLGNHPQGTDVNAENIMSARDTARLAYRLITDYPEVLETASIPKLPFRDGREYTNFNWMLPGLIYEYAGMDGLKTGSTDFAGYAITGTAERDGRRFISVIMKTAERETRFSETETLLNYGFSNFNKVELVAEGYQEEGKESIPVEKGKEDSVEIATETPISVMIRNGEEELYQPKLVLEKESLTAPVKKGEVVGYVTLEYTGEGPTGFITQEGNESIQIPVVTTSEVEKANWFVLMLRGIGDFFSGLFGSIVDTISGWFS</sequence>
<keyword evidence="6" id="KW-0645">Protease</keyword>
<gene>
    <name evidence="18" type="ORF">SAMN05877753_11616</name>
</gene>